<dbReference type="GO" id="GO:0019369">
    <property type="term" value="P:arachidonate metabolic process"/>
    <property type="evidence" value="ECO:0007669"/>
    <property type="project" value="TreeGrafter"/>
</dbReference>
<feature type="domain" description="PNPLA" evidence="5">
    <location>
        <begin position="1"/>
        <end position="185"/>
    </location>
</feature>
<dbReference type="GO" id="GO:0016042">
    <property type="term" value="P:lipid catabolic process"/>
    <property type="evidence" value="ECO:0007669"/>
    <property type="project" value="UniProtKB-UniRule"/>
</dbReference>
<dbReference type="PANTHER" id="PTHR24185">
    <property type="entry name" value="CALCIUM-INDEPENDENT PHOSPHOLIPASE A2-GAMMA"/>
    <property type="match status" value="1"/>
</dbReference>
<reference evidence="7" key="1">
    <citation type="submission" date="2022-10" db="EMBL/GenBank/DDBJ databases">
        <title>Genome assembly of Pristionchus species.</title>
        <authorList>
            <person name="Yoshida K."/>
            <person name="Sommer R.J."/>
        </authorList>
    </citation>
    <scope>NUCLEOTIDE SEQUENCE [LARGE SCALE GENOMIC DNA]</scope>
    <source>
        <strain evidence="7">RS5460</strain>
    </source>
</reference>
<gene>
    <name evidence="6" type="ORF">PMAYCL1PPCAC_20140</name>
</gene>
<evidence type="ECO:0000313" key="7">
    <source>
        <dbReference type="Proteomes" id="UP001328107"/>
    </source>
</evidence>
<dbReference type="Gene3D" id="3.40.1090.10">
    <property type="entry name" value="Cytosolic phospholipase A2 catalytic domain"/>
    <property type="match status" value="1"/>
</dbReference>
<evidence type="ECO:0000256" key="2">
    <source>
        <dbReference type="ARBA" id="ARBA00022963"/>
    </source>
</evidence>
<feature type="active site" description="Proton acceptor" evidence="4">
    <location>
        <position position="172"/>
    </location>
</feature>
<dbReference type="InterPro" id="IPR002641">
    <property type="entry name" value="PNPLA_dom"/>
</dbReference>
<protein>
    <recommendedName>
        <fullName evidence="5">PNPLA domain-containing protein</fullName>
    </recommendedName>
</protein>
<sequence length="326" mass="36333">MMGLEILEALENATGKKVHELFDHVVGVSTGGIIAAMLGVKKMSAAQCRQTYMEISRKLFSQGIYAGAKGLIMNHSYYDTKKWIVMLKEILGDDCMSSTAREEGTPKISIVSSIVNLPTLQPFIHRNYETPAGKESHYRGGTNHKLWEAVQSSAAAPLYFEEVVLGDILHQDGGVLVNNPAAIGVHEARHCWPGEHLQCLVSIGNGRTVQDLEPAPLFNSSGAKQKILKIIDSATDTESVHIAMADLLPESVYYRFNPYMSHSYGLDEIDALRLEQMVLDAKLYVRRNEEKIESAAEKLMERETTMQRLSRSALDLKNRQGYYTPM</sequence>
<evidence type="ECO:0000256" key="1">
    <source>
        <dbReference type="ARBA" id="ARBA00022801"/>
    </source>
</evidence>
<dbReference type="GO" id="GO:0016020">
    <property type="term" value="C:membrane"/>
    <property type="evidence" value="ECO:0007669"/>
    <property type="project" value="TreeGrafter"/>
</dbReference>
<keyword evidence="3 4" id="KW-0443">Lipid metabolism</keyword>
<dbReference type="AlphaFoldDB" id="A0AAN5CT58"/>
<evidence type="ECO:0000313" key="6">
    <source>
        <dbReference type="EMBL" id="GMR49945.1"/>
    </source>
</evidence>
<evidence type="ECO:0000259" key="5">
    <source>
        <dbReference type="PROSITE" id="PS51635"/>
    </source>
</evidence>
<feature type="short sequence motif" description="DGA/G" evidence="4">
    <location>
        <begin position="172"/>
        <end position="174"/>
    </location>
</feature>
<evidence type="ECO:0000256" key="4">
    <source>
        <dbReference type="PROSITE-ProRule" id="PRU01161"/>
    </source>
</evidence>
<comment type="caution">
    <text evidence="4">Lacks conserved residue(s) required for the propagation of feature annotation.</text>
</comment>
<dbReference type="GO" id="GO:0047499">
    <property type="term" value="F:calcium-independent phospholipase A2 activity"/>
    <property type="evidence" value="ECO:0007669"/>
    <property type="project" value="TreeGrafter"/>
</dbReference>
<dbReference type="PROSITE" id="PS51635">
    <property type="entry name" value="PNPLA"/>
    <property type="match status" value="1"/>
</dbReference>
<dbReference type="Pfam" id="PF01734">
    <property type="entry name" value="Patatin"/>
    <property type="match status" value="1"/>
</dbReference>
<keyword evidence="7" id="KW-1185">Reference proteome</keyword>
<keyword evidence="2 4" id="KW-0442">Lipid degradation</keyword>
<dbReference type="CDD" id="cd07211">
    <property type="entry name" value="Pat_PNPLA8"/>
    <property type="match status" value="1"/>
</dbReference>
<evidence type="ECO:0000256" key="3">
    <source>
        <dbReference type="ARBA" id="ARBA00023098"/>
    </source>
</evidence>
<dbReference type="Proteomes" id="UP001328107">
    <property type="component" value="Unassembled WGS sequence"/>
</dbReference>
<comment type="caution">
    <text evidence="6">The sequence shown here is derived from an EMBL/GenBank/DDBJ whole genome shotgun (WGS) entry which is preliminary data.</text>
</comment>
<accession>A0AAN5CT58</accession>
<dbReference type="PANTHER" id="PTHR24185:SF1">
    <property type="entry name" value="CALCIUM-INDEPENDENT PHOSPHOLIPASE A2-GAMMA"/>
    <property type="match status" value="1"/>
</dbReference>
<feature type="active site" description="Nucleophile" evidence="4">
    <location>
        <position position="29"/>
    </location>
</feature>
<dbReference type="InterPro" id="IPR045217">
    <property type="entry name" value="PNPLA8-like"/>
</dbReference>
<organism evidence="6 7">
    <name type="scientific">Pristionchus mayeri</name>
    <dbReference type="NCBI Taxonomy" id="1317129"/>
    <lineage>
        <taxon>Eukaryota</taxon>
        <taxon>Metazoa</taxon>
        <taxon>Ecdysozoa</taxon>
        <taxon>Nematoda</taxon>
        <taxon>Chromadorea</taxon>
        <taxon>Rhabditida</taxon>
        <taxon>Rhabditina</taxon>
        <taxon>Diplogasteromorpha</taxon>
        <taxon>Diplogasteroidea</taxon>
        <taxon>Neodiplogasteridae</taxon>
        <taxon>Pristionchus</taxon>
    </lineage>
</organism>
<name>A0AAN5CT58_9BILA</name>
<proteinExistence type="predicted"/>
<dbReference type="SUPFAM" id="SSF52151">
    <property type="entry name" value="FabD/lysophospholipase-like"/>
    <property type="match status" value="1"/>
</dbReference>
<dbReference type="InterPro" id="IPR016035">
    <property type="entry name" value="Acyl_Trfase/lysoPLipase"/>
</dbReference>
<feature type="short sequence motif" description="GXSXG" evidence="4">
    <location>
        <begin position="27"/>
        <end position="31"/>
    </location>
</feature>
<dbReference type="EMBL" id="BTRK01000004">
    <property type="protein sequence ID" value="GMR49945.1"/>
    <property type="molecule type" value="Genomic_DNA"/>
</dbReference>
<keyword evidence="1 4" id="KW-0378">Hydrolase</keyword>